<dbReference type="AlphaFoldDB" id="A0A0P1FAA1"/>
<protein>
    <recommendedName>
        <fullName evidence="4">Lipopolysaccharide-assembly, LptC-related</fullName>
    </recommendedName>
</protein>
<dbReference type="OrthoDB" id="7871110at2"/>
<evidence type="ECO:0000256" key="1">
    <source>
        <dbReference type="SAM" id="Phobius"/>
    </source>
</evidence>
<evidence type="ECO:0000313" key="2">
    <source>
        <dbReference type="EMBL" id="CUH51584.1"/>
    </source>
</evidence>
<reference evidence="2 3" key="1">
    <citation type="submission" date="2015-09" db="EMBL/GenBank/DDBJ databases">
        <authorList>
            <consortium name="Swine Surveillance"/>
        </authorList>
    </citation>
    <scope>NUCLEOTIDE SEQUENCE [LARGE SCALE GENOMIC DNA]</scope>
    <source>
        <strain evidence="2 3">CECT 7688</strain>
    </source>
</reference>
<dbReference type="Pfam" id="PF06835">
    <property type="entry name" value="LptC"/>
    <property type="match status" value="1"/>
</dbReference>
<dbReference type="STRING" id="321267.SHM7688_01021"/>
<dbReference type="Proteomes" id="UP000054823">
    <property type="component" value="Unassembled WGS sequence"/>
</dbReference>
<feature type="transmembrane region" description="Helical" evidence="1">
    <location>
        <begin position="12"/>
        <end position="32"/>
    </location>
</feature>
<proteinExistence type="predicted"/>
<gene>
    <name evidence="2" type="ORF">SHM7688_01021</name>
</gene>
<dbReference type="InterPro" id="IPR010664">
    <property type="entry name" value="LipoPS_assembly_LptC-rel"/>
</dbReference>
<evidence type="ECO:0008006" key="4">
    <source>
        <dbReference type="Google" id="ProtNLM"/>
    </source>
</evidence>
<dbReference type="Gene3D" id="2.60.450.10">
    <property type="entry name" value="Lipopolysaccharide (LPS) transport protein A like domain"/>
    <property type="match status" value="1"/>
</dbReference>
<evidence type="ECO:0000313" key="3">
    <source>
        <dbReference type="Proteomes" id="UP000054823"/>
    </source>
</evidence>
<dbReference type="EMBL" id="CYPW01000006">
    <property type="protein sequence ID" value="CUH51584.1"/>
    <property type="molecule type" value="Genomic_DNA"/>
</dbReference>
<keyword evidence="1" id="KW-1133">Transmembrane helix</keyword>
<accession>A0A0P1FAA1</accession>
<keyword evidence="1" id="KW-0472">Membrane</keyword>
<keyword evidence="1" id="KW-0812">Transmembrane</keyword>
<sequence length="203" mass="22119">MRRRLTYSNLVAGLKVILPLAALGILSTLFLVSQEVDLESAIPFADVELEKRLRDRQITAPYFSGRTEQGHDITVTSATARPDQEDSSRIIADQIGALLTTQDGTEVTIRAEAGDMDGSFEEVILEGDVEIITSNGFTILTDEMTFGLTDARADTAGDVRAESALGTLTAGRMALRPSGENNEIYLFFTKGVQLVYTPTKTKR</sequence>
<organism evidence="2 3">
    <name type="scientific">Shimia marina</name>
    <dbReference type="NCBI Taxonomy" id="321267"/>
    <lineage>
        <taxon>Bacteria</taxon>
        <taxon>Pseudomonadati</taxon>
        <taxon>Pseudomonadota</taxon>
        <taxon>Alphaproteobacteria</taxon>
        <taxon>Rhodobacterales</taxon>
        <taxon>Roseobacteraceae</taxon>
    </lineage>
</organism>
<keyword evidence="3" id="KW-1185">Reference proteome</keyword>
<dbReference type="RefSeq" id="WP_144432490.1">
    <property type="nucleotide sequence ID" value="NZ_CYPW01000006.1"/>
</dbReference>
<name>A0A0P1FAA1_9RHOB</name>